<evidence type="ECO:0000313" key="6">
    <source>
        <dbReference type="EMBL" id="AXK81988.1"/>
    </source>
</evidence>
<evidence type="ECO:0000256" key="4">
    <source>
        <dbReference type="SAM" id="MobiDB-lite"/>
    </source>
</evidence>
<evidence type="ECO:0000256" key="1">
    <source>
        <dbReference type="ARBA" id="ARBA00023015"/>
    </source>
</evidence>
<dbReference type="InterPro" id="IPR039422">
    <property type="entry name" value="MarR/SlyA-like"/>
</dbReference>
<reference evidence="6 7" key="1">
    <citation type="submission" date="2018-07" db="EMBL/GenBank/DDBJ databases">
        <authorList>
            <person name="Quirk P.G."/>
            <person name="Krulwich T.A."/>
        </authorList>
    </citation>
    <scope>NUCLEOTIDE SEQUENCE [LARGE SCALE GENOMIC DNA]</scope>
    <source>
        <strain evidence="6 7">CC-BB4</strain>
    </source>
</reference>
<organism evidence="6 7">
    <name type="scientific">Pseudolabrys taiwanensis</name>
    <dbReference type="NCBI Taxonomy" id="331696"/>
    <lineage>
        <taxon>Bacteria</taxon>
        <taxon>Pseudomonadati</taxon>
        <taxon>Pseudomonadota</taxon>
        <taxon>Alphaproteobacteria</taxon>
        <taxon>Hyphomicrobiales</taxon>
        <taxon>Xanthobacteraceae</taxon>
        <taxon>Pseudolabrys</taxon>
    </lineage>
</organism>
<gene>
    <name evidence="6" type="ORF">DW352_16520</name>
</gene>
<evidence type="ECO:0000256" key="3">
    <source>
        <dbReference type="ARBA" id="ARBA00023163"/>
    </source>
</evidence>
<dbReference type="SMART" id="SM00347">
    <property type="entry name" value="HTH_MARR"/>
    <property type="match status" value="1"/>
</dbReference>
<feature type="domain" description="HTH marR-type" evidence="5">
    <location>
        <begin position="24"/>
        <end position="155"/>
    </location>
</feature>
<keyword evidence="2" id="KW-0238">DNA-binding</keyword>
<dbReference type="GO" id="GO:0003700">
    <property type="term" value="F:DNA-binding transcription factor activity"/>
    <property type="evidence" value="ECO:0007669"/>
    <property type="project" value="InterPro"/>
</dbReference>
<dbReference type="PROSITE" id="PS50995">
    <property type="entry name" value="HTH_MARR_2"/>
    <property type="match status" value="1"/>
</dbReference>
<sequence length="159" mass="17701">MAALSATKTAKKPTPQPDGGRFPEDYLGYQLARASHLVTSSLHDQFAGYGVSVPTWRILTSALGKRRTITEIGQLVLMKQSALSRALDRLERDGLILRKRSETERRLVYIELTPKGRKQAEQLRATAALHEKRIRQSLSAADLKQLGLLLDRVILALAD</sequence>
<dbReference type="RefSeq" id="WP_115692367.1">
    <property type="nucleotide sequence ID" value="NZ_CP031417.1"/>
</dbReference>
<keyword evidence="3" id="KW-0804">Transcription</keyword>
<dbReference type="OrthoDB" id="8452803at2"/>
<dbReference type="InterPro" id="IPR036390">
    <property type="entry name" value="WH_DNA-bd_sf"/>
</dbReference>
<dbReference type="PANTHER" id="PTHR33164:SF43">
    <property type="entry name" value="HTH-TYPE TRANSCRIPTIONAL REPRESSOR YETL"/>
    <property type="match status" value="1"/>
</dbReference>
<dbReference type="GO" id="GO:0006950">
    <property type="term" value="P:response to stress"/>
    <property type="evidence" value="ECO:0007669"/>
    <property type="project" value="TreeGrafter"/>
</dbReference>
<dbReference type="InterPro" id="IPR011991">
    <property type="entry name" value="ArsR-like_HTH"/>
</dbReference>
<name>A0A345ZYJ1_9HYPH</name>
<dbReference type="SUPFAM" id="SSF46785">
    <property type="entry name" value="Winged helix' DNA-binding domain"/>
    <property type="match status" value="1"/>
</dbReference>
<proteinExistence type="predicted"/>
<dbReference type="CDD" id="cd00090">
    <property type="entry name" value="HTH_ARSR"/>
    <property type="match status" value="1"/>
</dbReference>
<dbReference type="InterPro" id="IPR036388">
    <property type="entry name" value="WH-like_DNA-bd_sf"/>
</dbReference>
<dbReference type="Pfam" id="PF22381">
    <property type="entry name" value="Staph_reg_Sar_Rot"/>
    <property type="match status" value="1"/>
</dbReference>
<keyword evidence="1" id="KW-0805">Transcription regulation</keyword>
<dbReference type="Gene3D" id="1.10.10.10">
    <property type="entry name" value="Winged helix-like DNA-binding domain superfamily/Winged helix DNA-binding domain"/>
    <property type="match status" value="1"/>
</dbReference>
<dbReference type="GO" id="GO:0003677">
    <property type="term" value="F:DNA binding"/>
    <property type="evidence" value="ECO:0007669"/>
    <property type="project" value="UniProtKB-KW"/>
</dbReference>
<protein>
    <submittedName>
        <fullName evidence="6">MarR family transcriptional regulator</fullName>
    </submittedName>
</protein>
<dbReference type="KEGG" id="ptaw:DW352_16520"/>
<dbReference type="InterPro" id="IPR055166">
    <property type="entry name" value="Transc_reg_Sar_Rot_HTH"/>
</dbReference>
<dbReference type="AlphaFoldDB" id="A0A345ZYJ1"/>
<feature type="region of interest" description="Disordered" evidence="4">
    <location>
        <begin position="1"/>
        <end position="23"/>
    </location>
</feature>
<evidence type="ECO:0000259" key="5">
    <source>
        <dbReference type="PROSITE" id="PS50995"/>
    </source>
</evidence>
<keyword evidence="7" id="KW-1185">Reference proteome</keyword>
<evidence type="ECO:0000256" key="2">
    <source>
        <dbReference type="ARBA" id="ARBA00023125"/>
    </source>
</evidence>
<dbReference type="EMBL" id="CP031417">
    <property type="protein sequence ID" value="AXK81988.1"/>
    <property type="molecule type" value="Genomic_DNA"/>
</dbReference>
<dbReference type="Proteomes" id="UP000254889">
    <property type="component" value="Chromosome"/>
</dbReference>
<evidence type="ECO:0000313" key="7">
    <source>
        <dbReference type="Proteomes" id="UP000254889"/>
    </source>
</evidence>
<accession>A0A345ZYJ1</accession>
<dbReference type="PANTHER" id="PTHR33164">
    <property type="entry name" value="TRANSCRIPTIONAL REGULATOR, MARR FAMILY"/>
    <property type="match status" value="1"/>
</dbReference>
<dbReference type="InterPro" id="IPR000835">
    <property type="entry name" value="HTH_MarR-typ"/>
</dbReference>
<dbReference type="PRINTS" id="PR00598">
    <property type="entry name" value="HTHMARR"/>
</dbReference>